<sequence length="216" mass="23732">MAASVLQAARQEVQGDWSECAPHCAPLWRRPSHGPGSRSQSADPPALAPLERKDEASHGSHGHGRGRGSRGRDRLLKPSSRSPSSEGSCDGRSEEVRFEQFDSSADGCDHVDPLSSELHQVEQELEERQHYLLEVKANGRALEEKLEETEKHARHFQQAVLALEAGLREADAEESEPHRELRSTARGAEFTKEPAPSPLDTLVGEWARARAAIGLD</sequence>
<reference evidence="1 2" key="1">
    <citation type="submission" date="2024-02" db="EMBL/GenBank/DDBJ databases">
        <authorList>
            <person name="Chen Y."/>
            <person name="Shah S."/>
            <person name="Dougan E. K."/>
            <person name="Thang M."/>
            <person name="Chan C."/>
        </authorList>
    </citation>
    <scope>NUCLEOTIDE SEQUENCE [LARGE SCALE GENOMIC DNA]</scope>
</reference>
<gene>
    <name evidence="1" type="ORF">SCF082_LOCUS8891</name>
</gene>
<dbReference type="EMBL" id="CAXAMM010005125">
    <property type="protein sequence ID" value="CAK9006116.1"/>
    <property type="molecule type" value="Genomic_DNA"/>
</dbReference>
<dbReference type="Proteomes" id="UP001642464">
    <property type="component" value="Unassembled WGS sequence"/>
</dbReference>
<evidence type="ECO:0000313" key="1">
    <source>
        <dbReference type="EMBL" id="CAK9006116.1"/>
    </source>
</evidence>
<accession>A0ABP0IVJ1</accession>
<keyword evidence="2" id="KW-1185">Reference proteome</keyword>
<organism evidence="1 2">
    <name type="scientific">Durusdinium trenchii</name>
    <dbReference type="NCBI Taxonomy" id="1381693"/>
    <lineage>
        <taxon>Eukaryota</taxon>
        <taxon>Sar</taxon>
        <taxon>Alveolata</taxon>
        <taxon>Dinophyceae</taxon>
        <taxon>Suessiales</taxon>
        <taxon>Symbiodiniaceae</taxon>
        <taxon>Durusdinium</taxon>
    </lineage>
</organism>
<protein>
    <submittedName>
        <fullName evidence="1">Uncharacterized protein</fullName>
    </submittedName>
</protein>
<name>A0ABP0IVJ1_9DINO</name>
<proteinExistence type="predicted"/>
<evidence type="ECO:0000313" key="2">
    <source>
        <dbReference type="Proteomes" id="UP001642464"/>
    </source>
</evidence>
<comment type="caution">
    <text evidence="1">The sequence shown here is derived from an EMBL/GenBank/DDBJ whole genome shotgun (WGS) entry which is preliminary data.</text>
</comment>